<organism evidence="1 2">
    <name type="scientific">Enterococcus wangshanyuanii</name>
    <dbReference type="NCBI Taxonomy" id="2005703"/>
    <lineage>
        <taxon>Bacteria</taxon>
        <taxon>Bacillati</taxon>
        <taxon>Bacillota</taxon>
        <taxon>Bacilli</taxon>
        <taxon>Lactobacillales</taxon>
        <taxon>Enterococcaceae</taxon>
        <taxon>Enterococcus</taxon>
    </lineage>
</organism>
<name>A0ABQ1PRU1_9ENTE</name>
<accession>A0ABQ1PRU1</accession>
<evidence type="ECO:0008006" key="3">
    <source>
        <dbReference type="Google" id="ProtNLM"/>
    </source>
</evidence>
<dbReference type="Proteomes" id="UP000630615">
    <property type="component" value="Unassembled WGS sequence"/>
</dbReference>
<protein>
    <recommendedName>
        <fullName evidence="3">CopG family transcriptional regulator</fullName>
    </recommendedName>
</protein>
<comment type="caution">
    <text evidence="1">The sequence shown here is derived from an EMBL/GenBank/DDBJ whole genome shotgun (WGS) entry which is preliminary data.</text>
</comment>
<keyword evidence="2" id="KW-1185">Reference proteome</keyword>
<evidence type="ECO:0000313" key="1">
    <source>
        <dbReference type="EMBL" id="GGD01869.1"/>
    </source>
</evidence>
<proteinExistence type="predicted"/>
<sequence length="99" mass="11314">MARIEVSYDTQEVPNRLALIARKKGYRSREEYLRDVLTKIAYEEYESEAAALYRQSLEKVVQGLQGVYDTLLLNAELGLLKMPTEKMNQEGSIDGKNKA</sequence>
<evidence type="ECO:0000313" key="2">
    <source>
        <dbReference type="Proteomes" id="UP000630615"/>
    </source>
</evidence>
<reference evidence="2" key="1">
    <citation type="journal article" date="2019" name="Int. J. Syst. Evol. Microbiol.">
        <title>The Global Catalogue of Microorganisms (GCM) 10K type strain sequencing project: providing services to taxonomists for standard genome sequencing and annotation.</title>
        <authorList>
            <consortium name="The Broad Institute Genomics Platform"/>
            <consortium name="The Broad Institute Genome Sequencing Center for Infectious Disease"/>
            <person name="Wu L."/>
            <person name="Ma J."/>
        </authorList>
    </citation>
    <scope>NUCLEOTIDE SEQUENCE [LARGE SCALE GENOMIC DNA]</scope>
    <source>
        <strain evidence="2">CGMCC 1.15942</strain>
    </source>
</reference>
<dbReference type="RefSeq" id="WP_088271837.1">
    <property type="nucleotide sequence ID" value="NZ_BMKI01000012.1"/>
</dbReference>
<gene>
    <name evidence="1" type="ORF">GCM10011573_34250</name>
</gene>
<dbReference type="EMBL" id="BMKI01000012">
    <property type="protein sequence ID" value="GGD01869.1"/>
    <property type="molecule type" value="Genomic_DNA"/>
</dbReference>